<dbReference type="InterPro" id="IPR011990">
    <property type="entry name" value="TPR-like_helical_dom_sf"/>
</dbReference>
<dbReference type="PROSITE" id="PS50005">
    <property type="entry name" value="TPR"/>
    <property type="match status" value="1"/>
</dbReference>
<protein>
    <submittedName>
        <fullName evidence="3">Uncharacterized protein</fullName>
    </submittedName>
</protein>
<sequence length="264" mass="30114">MSEKEIYREITRYIDGDLSGEEVDNLWEQFINNPEYYKWFETELHLRDLAKDENGKNIHSIHSRSQSTPENTRNNNKTWIIAAAAVVILSFGMQLFFAGDTDNPHLSSISQIEIDEMSGSDIMRSEGTTSHSVDVEINRALALAYEGNAESAAGKFKTLLLEDPDPQQKARIEMNLGILYYNMADYDQARVYFESAAETDAMSRFFNEKAWWFLGNAYLNLEMLEDARSAVNNAYLLEGRFIEPAASLLKNLDEELGHDSDQPE</sequence>
<gene>
    <name evidence="3" type="ORF">CWD77_11365</name>
</gene>
<feature type="repeat" description="TPR" evidence="1">
    <location>
        <begin position="170"/>
        <end position="203"/>
    </location>
</feature>
<reference evidence="3 4" key="1">
    <citation type="submission" date="2017-11" db="EMBL/GenBank/DDBJ databases">
        <title>Rhodohalobacter 15182 sp. nov., isolated from a salt lake.</title>
        <authorList>
            <person name="Han S."/>
        </authorList>
    </citation>
    <scope>NUCLEOTIDE SEQUENCE [LARGE SCALE GENOMIC DNA]</scope>
    <source>
        <strain evidence="3 4">15182</strain>
    </source>
</reference>
<dbReference type="Proteomes" id="UP000233398">
    <property type="component" value="Unassembled WGS sequence"/>
</dbReference>
<dbReference type="OrthoDB" id="1523901at2"/>
<keyword evidence="2" id="KW-1133">Transmembrane helix</keyword>
<comment type="caution">
    <text evidence="3">The sequence shown here is derived from an EMBL/GenBank/DDBJ whole genome shotgun (WGS) entry which is preliminary data.</text>
</comment>
<keyword evidence="4" id="KW-1185">Reference proteome</keyword>
<dbReference type="SMART" id="SM00028">
    <property type="entry name" value="TPR"/>
    <property type="match status" value="3"/>
</dbReference>
<dbReference type="EMBL" id="PISP01000003">
    <property type="protein sequence ID" value="PKD43207.1"/>
    <property type="molecule type" value="Genomic_DNA"/>
</dbReference>
<proteinExistence type="predicted"/>
<evidence type="ECO:0000313" key="3">
    <source>
        <dbReference type="EMBL" id="PKD43207.1"/>
    </source>
</evidence>
<dbReference type="SUPFAM" id="SSF48452">
    <property type="entry name" value="TPR-like"/>
    <property type="match status" value="1"/>
</dbReference>
<dbReference type="RefSeq" id="WP_101073681.1">
    <property type="nucleotide sequence ID" value="NZ_PISP01000003.1"/>
</dbReference>
<keyword evidence="2" id="KW-0812">Transmembrane</keyword>
<name>A0A2N0VG89_9BACT</name>
<keyword evidence="1" id="KW-0802">TPR repeat</keyword>
<feature type="transmembrane region" description="Helical" evidence="2">
    <location>
        <begin position="79"/>
        <end position="99"/>
    </location>
</feature>
<dbReference type="AlphaFoldDB" id="A0A2N0VG89"/>
<keyword evidence="2" id="KW-0472">Membrane</keyword>
<dbReference type="InterPro" id="IPR019734">
    <property type="entry name" value="TPR_rpt"/>
</dbReference>
<organism evidence="3 4">
    <name type="scientific">Rhodohalobacter barkolensis</name>
    <dbReference type="NCBI Taxonomy" id="2053187"/>
    <lineage>
        <taxon>Bacteria</taxon>
        <taxon>Pseudomonadati</taxon>
        <taxon>Balneolota</taxon>
        <taxon>Balneolia</taxon>
        <taxon>Balneolales</taxon>
        <taxon>Balneolaceae</taxon>
        <taxon>Rhodohalobacter</taxon>
    </lineage>
</organism>
<evidence type="ECO:0000256" key="2">
    <source>
        <dbReference type="SAM" id="Phobius"/>
    </source>
</evidence>
<evidence type="ECO:0000313" key="4">
    <source>
        <dbReference type="Proteomes" id="UP000233398"/>
    </source>
</evidence>
<evidence type="ECO:0000256" key="1">
    <source>
        <dbReference type="PROSITE-ProRule" id="PRU00339"/>
    </source>
</evidence>
<accession>A0A2N0VG89</accession>
<dbReference type="Gene3D" id="1.25.40.10">
    <property type="entry name" value="Tetratricopeptide repeat domain"/>
    <property type="match status" value="1"/>
</dbReference>